<dbReference type="InterPro" id="IPR039657">
    <property type="entry name" value="Dimethylallyltransferase"/>
</dbReference>
<evidence type="ECO:0000256" key="6">
    <source>
        <dbReference type="ARBA" id="ARBA00022946"/>
    </source>
</evidence>
<evidence type="ECO:0000256" key="10">
    <source>
        <dbReference type="ARBA" id="ARBA00066838"/>
    </source>
</evidence>
<evidence type="ECO:0000256" key="5">
    <source>
        <dbReference type="ARBA" id="ARBA00022840"/>
    </source>
</evidence>
<protein>
    <recommendedName>
        <fullName evidence="10">adenylate dimethylallyltransferase (ADP/ATP-dependent)</fullName>
        <ecNumber evidence="10">2.5.1.112</ecNumber>
    </recommendedName>
</protein>
<keyword evidence="2" id="KW-0808">Transferase</keyword>
<dbReference type="GO" id="GO:0005739">
    <property type="term" value="C:mitochondrion"/>
    <property type="evidence" value="ECO:0007669"/>
    <property type="project" value="TreeGrafter"/>
</dbReference>
<dbReference type="InterPro" id="IPR027417">
    <property type="entry name" value="P-loop_NTPase"/>
</dbReference>
<keyword evidence="6" id="KW-0809">Transit peptide</keyword>
<dbReference type="GO" id="GO:0006400">
    <property type="term" value="P:tRNA modification"/>
    <property type="evidence" value="ECO:0007669"/>
    <property type="project" value="TreeGrafter"/>
</dbReference>
<comment type="similarity">
    <text evidence="1">Belongs to the IPP transferase family.</text>
</comment>
<evidence type="ECO:0000256" key="3">
    <source>
        <dbReference type="ARBA" id="ARBA00022712"/>
    </source>
</evidence>
<reference evidence="11" key="2">
    <citation type="submission" date="2023-02" db="EMBL/GenBank/DDBJ databases">
        <authorList>
            <person name="Swenson N.G."/>
            <person name="Wegrzyn J.L."/>
            <person name="Mcevoy S.L."/>
        </authorList>
    </citation>
    <scope>NUCLEOTIDE SEQUENCE</scope>
    <source>
        <strain evidence="11">91603</strain>
        <tissue evidence="11">Leaf</tissue>
    </source>
</reference>
<evidence type="ECO:0000256" key="9">
    <source>
        <dbReference type="ARBA" id="ARBA00055191"/>
    </source>
</evidence>
<dbReference type="FunFam" id="1.10.287.890:FF:000002">
    <property type="entry name" value="Adenylate isopentenyltransferase 5, chloroplastic"/>
    <property type="match status" value="1"/>
</dbReference>
<dbReference type="PANTHER" id="PTHR11088:SF59">
    <property type="entry name" value="ADENYLATE ISOPENTENYLTRANSFERASE"/>
    <property type="match status" value="1"/>
</dbReference>
<keyword evidence="4" id="KW-0547">Nucleotide-binding</keyword>
<proteinExistence type="inferred from homology"/>
<comment type="function">
    <text evidence="9">Involved in cytokinin biosynthesis. Catalyzes the transfer of an isopentenyl group from dimethylallyl diphosphate (DMAPP) to ATP and ADP.</text>
</comment>
<evidence type="ECO:0000256" key="2">
    <source>
        <dbReference type="ARBA" id="ARBA00022679"/>
    </source>
</evidence>
<evidence type="ECO:0000256" key="8">
    <source>
        <dbReference type="ARBA" id="ARBA00052386"/>
    </source>
</evidence>
<dbReference type="Gene3D" id="1.10.287.890">
    <property type="entry name" value="Crystal structure of tRNA isopentenylpyrophosphate transferase (bh2366) domain"/>
    <property type="match status" value="1"/>
</dbReference>
<comment type="catalytic activity">
    <reaction evidence="7">
        <text>dimethylallyl diphosphate + ATP = N(6)-(dimethylallyl)adenosine 5'-triphosphate + diphosphate</text>
        <dbReference type="Rhea" id="RHEA:36331"/>
        <dbReference type="ChEBI" id="CHEBI:30616"/>
        <dbReference type="ChEBI" id="CHEBI:33019"/>
        <dbReference type="ChEBI" id="CHEBI:57623"/>
        <dbReference type="ChEBI" id="CHEBI:73532"/>
        <dbReference type="EC" id="2.5.1.112"/>
    </reaction>
</comment>
<keyword evidence="3" id="KW-0203">Cytokinin biosynthesis</keyword>
<dbReference type="AlphaFoldDB" id="A0AAD5IQI0"/>
<name>A0AAD5IQI0_ACENE</name>
<dbReference type="GO" id="GO:0052622">
    <property type="term" value="F:ATP/ADP dimethylallyltransferase activity"/>
    <property type="evidence" value="ECO:0007669"/>
    <property type="project" value="UniProtKB-EC"/>
</dbReference>
<evidence type="ECO:0000256" key="7">
    <source>
        <dbReference type="ARBA" id="ARBA00051744"/>
    </source>
</evidence>
<dbReference type="Pfam" id="PF01715">
    <property type="entry name" value="IPPT"/>
    <property type="match status" value="2"/>
</dbReference>
<dbReference type="GO" id="GO:0005524">
    <property type="term" value="F:ATP binding"/>
    <property type="evidence" value="ECO:0007669"/>
    <property type="project" value="UniProtKB-KW"/>
</dbReference>
<gene>
    <name evidence="11" type="ORF">LWI28_016979</name>
</gene>
<organism evidence="11 12">
    <name type="scientific">Acer negundo</name>
    <name type="common">Box elder</name>
    <dbReference type="NCBI Taxonomy" id="4023"/>
    <lineage>
        <taxon>Eukaryota</taxon>
        <taxon>Viridiplantae</taxon>
        <taxon>Streptophyta</taxon>
        <taxon>Embryophyta</taxon>
        <taxon>Tracheophyta</taxon>
        <taxon>Spermatophyta</taxon>
        <taxon>Magnoliopsida</taxon>
        <taxon>eudicotyledons</taxon>
        <taxon>Gunneridae</taxon>
        <taxon>Pentapetalae</taxon>
        <taxon>rosids</taxon>
        <taxon>malvids</taxon>
        <taxon>Sapindales</taxon>
        <taxon>Sapindaceae</taxon>
        <taxon>Hippocastanoideae</taxon>
        <taxon>Acereae</taxon>
        <taxon>Acer</taxon>
    </lineage>
</organism>
<dbReference type="EC" id="2.5.1.112" evidence="10"/>
<dbReference type="EMBL" id="JAJSOW010000103">
    <property type="protein sequence ID" value="KAI9174419.1"/>
    <property type="molecule type" value="Genomic_DNA"/>
</dbReference>
<dbReference type="Proteomes" id="UP001064489">
    <property type="component" value="Chromosome 8"/>
</dbReference>
<comment type="caution">
    <text evidence="11">The sequence shown here is derived from an EMBL/GenBank/DDBJ whole genome shotgun (WGS) entry which is preliminary data.</text>
</comment>
<accession>A0AAD5IQI0</accession>
<evidence type="ECO:0000256" key="4">
    <source>
        <dbReference type="ARBA" id="ARBA00022741"/>
    </source>
</evidence>
<dbReference type="GO" id="GO:0052381">
    <property type="term" value="F:tRNA dimethylallyltransferase activity"/>
    <property type="evidence" value="ECO:0007669"/>
    <property type="project" value="TreeGrafter"/>
</dbReference>
<evidence type="ECO:0000256" key="1">
    <source>
        <dbReference type="ARBA" id="ARBA00005842"/>
    </source>
</evidence>
<keyword evidence="5" id="KW-0067">ATP-binding</keyword>
<dbReference type="Gene3D" id="3.40.50.300">
    <property type="entry name" value="P-loop containing nucleotide triphosphate hydrolases"/>
    <property type="match status" value="1"/>
</dbReference>
<comment type="catalytic activity">
    <reaction evidence="8">
        <text>dimethylallyl diphosphate + ADP = N(6)-(dimethylallyl)adenosine 5'-diphosphate + diphosphate</text>
        <dbReference type="Rhea" id="RHEA:36327"/>
        <dbReference type="ChEBI" id="CHEBI:33019"/>
        <dbReference type="ChEBI" id="CHEBI:57623"/>
        <dbReference type="ChEBI" id="CHEBI:73533"/>
        <dbReference type="ChEBI" id="CHEBI:456216"/>
        <dbReference type="EC" id="2.5.1.112"/>
    </reaction>
</comment>
<dbReference type="GO" id="GO:0009691">
    <property type="term" value="P:cytokinin biosynthetic process"/>
    <property type="evidence" value="ECO:0007669"/>
    <property type="project" value="UniProtKB-KW"/>
</dbReference>
<keyword evidence="12" id="KW-1185">Reference proteome</keyword>
<sequence length="417" mass="48423">MDIFKNFTLSGDNLVKVSKCDVDHISLITLILAICEKFSGSPDVLARDYNVWAQLPLSGARYEMGSDSELLYVFSMFEEHGLDKKVFKDDEKDDEDNADCEGDNTQYNKVPIVEEEFVNKDYGITHECMDGFKGYQYKPDDEYFTDLKLESEPVGIAKLVKDFAYYNARPSNFRCLIRFPHSLFLRPASNKATEAERHGVPHYLLGFLEDPEKDFTVQEFCHHALMAINQIIANGHIPIVVGCSNTYIEEFIEDPRIKFRAKFNCCFVWMDVSLPVLYKNVGKRIDKMVDMGLVEEHREMFVLEKEVVDYTRGIRRVIGAQEMDSYFRVEDKIEDEGIKKLLLNAAIQEMKDNTCKLVNTQLRKIQRLRNQLGWEMHRIDATSVFEERYEKLEVEDAWKKKVLMPSLGIVSDFLKKN</sequence>
<dbReference type="PANTHER" id="PTHR11088">
    <property type="entry name" value="TRNA DIMETHYLALLYLTRANSFERASE"/>
    <property type="match status" value="1"/>
</dbReference>
<dbReference type="GO" id="GO:0009824">
    <property type="term" value="F:AMP dimethylallyltransferase activity"/>
    <property type="evidence" value="ECO:0007669"/>
    <property type="project" value="UniProtKB-ARBA"/>
</dbReference>
<reference evidence="11" key="1">
    <citation type="journal article" date="2022" name="Plant J.">
        <title>Strategies of tolerance reflected in two North American maple genomes.</title>
        <authorList>
            <person name="McEvoy S.L."/>
            <person name="Sezen U.U."/>
            <person name="Trouern-Trend A."/>
            <person name="McMahon S.M."/>
            <person name="Schaberg P.G."/>
            <person name="Yang J."/>
            <person name="Wegrzyn J.L."/>
            <person name="Swenson N.G."/>
        </authorList>
    </citation>
    <scope>NUCLEOTIDE SEQUENCE</scope>
    <source>
        <strain evidence="11">91603</strain>
    </source>
</reference>
<evidence type="ECO:0000313" key="12">
    <source>
        <dbReference type="Proteomes" id="UP001064489"/>
    </source>
</evidence>
<evidence type="ECO:0000313" key="11">
    <source>
        <dbReference type="EMBL" id="KAI9174419.1"/>
    </source>
</evidence>